<evidence type="ECO:0000313" key="1">
    <source>
        <dbReference type="EMBL" id="EWS78911.1"/>
    </source>
</evidence>
<evidence type="ECO:0000313" key="2">
    <source>
        <dbReference type="Proteomes" id="UP000020406"/>
    </source>
</evidence>
<accession>Z9JM48</accession>
<dbReference type="PATRIC" id="fig|1444770.3.peg.693"/>
<dbReference type="EMBL" id="JDSQ01000004">
    <property type="protein sequence ID" value="EWS78911.1"/>
    <property type="molecule type" value="Genomic_DNA"/>
</dbReference>
<name>Z9JM48_9GAMM</name>
<sequence>MADCKLADIVETFGIGPVVVDAAGGFRSLESLEWR</sequence>
<reference evidence="1 2" key="1">
    <citation type="journal article" date="2014" name="Genome Announc.">
        <title>Draft Genome Sequence of Xylella fastidiosa Pear Leaf Scorch Strain in Taiwan.</title>
        <authorList>
            <person name="Su C.C."/>
            <person name="Deng W.L."/>
            <person name="Jan F.J."/>
            <person name="Chang C.J."/>
            <person name="Huang H."/>
            <person name="Chen J."/>
        </authorList>
    </citation>
    <scope>NUCLEOTIDE SEQUENCE [LARGE SCALE GENOMIC DNA]</scope>
    <source>
        <strain evidence="1 2">PLS229</strain>
    </source>
</reference>
<gene>
    <name evidence="1" type="ORF">AF72_02870</name>
</gene>
<dbReference type="Proteomes" id="UP000020406">
    <property type="component" value="Unassembled WGS sequence"/>
</dbReference>
<dbReference type="AlphaFoldDB" id="Z9JM48"/>
<organism evidence="1 2">
    <name type="scientific">Xylella taiwanensis</name>
    <dbReference type="NCBI Taxonomy" id="1444770"/>
    <lineage>
        <taxon>Bacteria</taxon>
        <taxon>Pseudomonadati</taxon>
        <taxon>Pseudomonadota</taxon>
        <taxon>Gammaproteobacteria</taxon>
        <taxon>Lysobacterales</taxon>
        <taxon>Lysobacteraceae</taxon>
        <taxon>Xylella</taxon>
    </lineage>
</organism>
<comment type="caution">
    <text evidence="1">The sequence shown here is derived from an EMBL/GenBank/DDBJ whole genome shotgun (WGS) entry which is preliminary data.</text>
</comment>
<proteinExistence type="predicted"/>
<protein>
    <submittedName>
        <fullName evidence="1">Uncharacterized protein</fullName>
    </submittedName>
</protein>
<dbReference type="STRING" id="1444770.AF72_02870"/>